<accession>A0A0A1TY47</accession>
<dbReference type="VEuPathDB" id="AmoebaDB:EIN_031630"/>
<feature type="domain" description="Proteinase inhibitor I42 chagasin" evidence="3">
    <location>
        <begin position="14"/>
        <end position="98"/>
    </location>
</feature>
<evidence type="ECO:0000313" key="5">
    <source>
        <dbReference type="Proteomes" id="UP000014680"/>
    </source>
</evidence>
<dbReference type="Proteomes" id="UP000014680">
    <property type="component" value="Unassembled WGS sequence"/>
</dbReference>
<gene>
    <name evidence="4" type="ORF">EIN_031630</name>
</gene>
<dbReference type="InterPro" id="IPR052781">
    <property type="entry name" value="Cys_protease_inhibitor_I42"/>
</dbReference>
<evidence type="ECO:0000313" key="4">
    <source>
        <dbReference type="EMBL" id="ELP86442.1"/>
    </source>
</evidence>
<evidence type="ECO:0000259" key="3">
    <source>
        <dbReference type="Pfam" id="PF09394"/>
    </source>
</evidence>
<dbReference type="PANTHER" id="PTHR36530:SF1">
    <property type="entry name" value="AMOEBIASIN-1"/>
    <property type="match status" value="1"/>
</dbReference>
<dbReference type="Pfam" id="PF09394">
    <property type="entry name" value="Inhibitor_I42"/>
    <property type="match status" value="1"/>
</dbReference>
<evidence type="ECO:0000256" key="2">
    <source>
        <dbReference type="ARBA" id="ARBA00022704"/>
    </source>
</evidence>
<name>A0A0A1TY47_ENTIV</name>
<dbReference type="InterPro" id="IPR036331">
    <property type="entry name" value="Chagasin-like_sf"/>
</dbReference>
<dbReference type="SUPFAM" id="SSF141066">
    <property type="entry name" value="ICP-like"/>
    <property type="match status" value="1"/>
</dbReference>
<reference evidence="4 5" key="1">
    <citation type="submission" date="2012-10" db="EMBL/GenBank/DDBJ databases">
        <authorList>
            <person name="Zafar N."/>
            <person name="Inman J."/>
            <person name="Hall N."/>
            <person name="Lorenzi H."/>
            <person name="Caler E."/>
        </authorList>
    </citation>
    <scope>NUCLEOTIDE SEQUENCE [LARGE SCALE GENOMIC DNA]</scope>
    <source>
        <strain evidence="4 5">IP1</strain>
    </source>
</reference>
<keyword evidence="1" id="KW-0646">Protease inhibitor</keyword>
<dbReference type="EMBL" id="KB206969">
    <property type="protein sequence ID" value="ELP86442.1"/>
    <property type="molecule type" value="Genomic_DNA"/>
</dbReference>
<dbReference type="Gene3D" id="2.60.40.2020">
    <property type="match status" value="1"/>
</dbReference>
<dbReference type="GeneID" id="14885451"/>
<keyword evidence="2" id="KW-0789">Thiol protease inhibitor</keyword>
<sequence length="102" mass="11123">MSLTEKNNGQTIQMTFGQKQKITLNGNPTTGYSWMVIESTGVTADIDYVQDPCEPGMCGVPGTYTITLTATQRGEGQIVLAYKRAWETKAPASKFSLKLSIL</sequence>
<dbReference type="RefSeq" id="XP_004185788.1">
    <property type="nucleotide sequence ID" value="XM_004185740.1"/>
</dbReference>
<dbReference type="InterPro" id="IPR018990">
    <property type="entry name" value="Prot_inh_I42_chagasin"/>
</dbReference>
<dbReference type="AlphaFoldDB" id="A0A0A1TY47"/>
<proteinExistence type="predicted"/>
<dbReference type="PANTHER" id="PTHR36530">
    <property type="entry name" value="INHIBITOR OF CYSTEINE PEPTIDASE"/>
    <property type="match status" value="1"/>
</dbReference>
<organism evidence="4 5">
    <name type="scientific">Entamoeba invadens IP1</name>
    <dbReference type="NCBI Taxonomy" id="370355"/>
    <lineage>
        <taxon>Eukaryota</taxon>
        <taxon>Amoebozoa</taxon>
        <taxon>Evosea</taxon>
        <taxon>Archamoebae</taxon>
        <taxon>Mastigamoebida</taxon>
        <taxon>Entamoebidae</taxon>
        <taxon>Entamoeba</taxon>
    </lineage>
</organism>
<protein>
    <submittedName>
        <fullName evidence="4">Amoebiasin-1, putative</fullName>
    </submittedName>
</protein>
<keyword evidence="5" id="KW-1185">Reference proteome</keyword>
<dbReference type="GO" id="GO:0004869">
    <property type="term" value="F:cysteine-type endopeptidase inhibitor activity"/>
    <property type="evidence" value="ECO:0007669"/>
    <property type="project" value="UniProtKB-KW"/>
</dbReference>
<dbReference type="OMA" id="TGYMWTR"/>
<dbReference type="KEGG" id="eiv:EIN_031630"/>
<dbReference type="OrthoDB" id="340510at2759"/>
<evidence type="ECO:0000256" key="1">
    <source>
        <dbReference type="ARBA" id="ARBA00022690"/>
    </source>
</evidence>